<gene>
    <name evidence="2" type="ORF">ATJ97_2574</name>
</gene>
<dbReference type="InterPro" id="IPR000835">
    <property type="entry name" value="HTH_MarR-typ"/>
</dbReference>
<accession>A0A2A9EM60</accession>
<evidence type="ECO:0000313" key="3">
    <source>
        <dbReference type="Proteomes" id="UP000222106"/>
    </source>
</evidence>
<dbReference type="Gene3D" id="1.10.10.10">
    <property type="entry name" value="Winged helix-like DNA-binding domain superfamily/Winged helix DNA-binding domain"/>
    <property type="match status" value="2"/>
</dbReference>
<comment type="caution">
    <text evidence="2">The sequence shown here is derived from an EMBL/GenBank/DDBJ whole genome shotgun (WGS) entry which is preliminary data.</text>
</comment>
<dbReference type="CDD" id="cd06170">
    <property type="entry name" value="LuxR_C_like"/>
    <property type="match status" value="1"/>
</dbReference>
<dbReference type="InterPro" id="IPR051797">
    <property type="entry name" value="TrmB-like"/>
</dbReference>
<dbReference type="PANTHER" id="PTHR34293:SF1">
    <property type="entry name" value="HTH-TYPE TRANSCRIPTIONAL REGULATOR TRMBL2"/>
    <property type="match status" value="1"/>
</dbReference>
<dbReference type="SMART" id="SM00347">
    <property type="entry name" value="HTH_MARR"/>
    <property type="match status" value="1"/>
</dbReference>
<reference evidence="2 3" key="1">
    <citation type="submission" date="2017-10" db="EMBL/GenBank/DDBJ databases">
        <title>Sequencing the genomes of 1000 actinobacteria strains.</title>
        <authorList>
            <person name="Klenk H.-P."/>
        </authorList>
    </citation>
    <scope>NUCLEOTIDE SEQUENCE [LARGE SCALE GENOMIC DNA]</scope>
    <source>
        <strain evidence="2 3">DSM 21838</strain>
    </source>
</reference>
<dbReference type="SUPFAM" id="SSF46785">
    <property type="entry name" value="Winged helix' DNA-binding domain"/>
    <property type="match status" value="1"/>
</dbReference>
<dbReference type="SMART" id="SM00421">
    <property type="entry name" value="HTH_LUXR"/>
    <property type="match status" value="1"/>
</dbReference>
<dbReference type="InterPro" id="IPR016032">
    <property type="entry name" value="Sig_transdc_resp-reg_C-effctor"/>
</dbReference>
<dbReference type="Proteomes" id="UP000222106">
    <property type="component" value="Unassembled WGS sequence"/>
</dbReference>
<dbReference type="Pfam" id="PF01047">
    <property type="entry name" value="MarR"/>
    <property type="match status" value="1"/>
</dbReference>
<dbReference type="EMBL" id="PDJI01000004">
    <property type="protein sequence ID" value="PFG40054.1"/>
    <property type="molecule type" value="Genomic_DNA"/>
</dbReference>
<evidence type="ECO:0000313" key="2">
    <source>
        <dbReference type="EMBL" id="PFG40054.1"/>
    </source>
</evidence>
<name>A0A2A9EM60_9MICO</name>
<dbReference type="SUPFAM" id="SSF46894">
    <property type="entry name" value="C-terminal effector domain of the bipartite response regulators"/>
    <property type="match status" value="1"/>
</dbReference>
<keyword evidence="3" id="KW-1185">Reference proteome</keyword>
<sequence length="325" mass="36146">MFEPLGLSADAIEAYRLLLAHPDISQGDLARHLERDDDEVTSLLASLEDKGFVRRSHSDPTNRRIESPQVAFERLVGQHEKELHRAQEELSTMRSGAAALVDEYHRTIQNARHGEFERLVGTDQIFARILELGQNVESSVDSIVTKAPLPHVLGQARADEEPALARGVRIRTLYPASARHDDAVVEYAGWFREHGGQARTAIALPVRVLIYDEKVAVVTSDPHDFSRGAIVLNTPGAITALQALFDLLWEAGDDLPSPPASENELRPEERELLQLLSRGLKDEAIARSLGISIRTVRRMINVLSNRVDATSRFELGARAVERGWL</sequence>
<dbReference type="Pfam" id="PF00196">
    <property type="entry name" value="GerE"/>
    <property type="match status" value="1"/>
</dbReference>
<protein>
    <submittedName>
        <fullName evidence="2">Regulatory LuxR family protein</fullName>
    </submittedName>
</protein>
<dbReference type="PROSITE" id="PS50043">
    <property type="entry name" value="HTH_LUXR_2"/>
    <property type="match status" value="1"/>
</dbReference>
<proteinExistence type="predicted"/>
<dbReference type="InterPro" id="IPR036390">
    <property type="entry name" value="WH_DNA-bd_sf"/>
</dbReference>
<dbReference type="InterPro" id="IPR036388">
    <property type="entry name" value="WH-like_DNA-bd_sf"/>
</dbReference>
<evidence type="ECO:0000259" key="1">
    <source>
        <dbReference type="PROSITE" id="PS50043"/>
    </source>
</evidence>
<dbReference type="RefSeq" id="WP_170037436.1">
    <property type="nucleotide sequence ID" value="NZ_PDJI01000004.1"/>
</dbReference>
<dbReference type="PANTHER" id="PTHR34293">
    <property type="entry name" value="HTH-TYPE TRANSCRIPTIONAL REGULATOR TRMBL2"/>
    <property type="match status" value="1"/>
</dbReference>
<feature type="domain" description="HTH luxR-type" evidence="1">
    <location>
        <begin position="258"/>
        <end position="323"/>
    </location>
</feature>
<dbReference type="GO" id="GO:0003677">
    <property type="term" value="F:DNA binding"/>
    <property type="evidence" value="ECO:0007669"/>
    <property type="project" value="InterPro"/>
</dbReference>
<organism evidence="2 3">
    <name type="scientific">Georgenia soli</name>
    <dbReference type="NCBI Taxonomy" id="638953"/>
    <lineage>
        <taxon>Bacteria</taxon>
        <taxon>Bacillati</taxon>
        <taxon>Actinomycetota</taxon>
        <taxon>Actinomycetes</taxon>
        <taxon>Micrococcales</taxon>
        <taxon>Bogoriellaceae</taxon>
        <taxon>Georgenia</taxon>
    </lineage>
</organism>
<dbReference type="GO" id="GO:0003700">
    <property type="term" value="F:DNA-binding transcription factor activity"/>
    <property type="evidence" value="ECO:0007669"/>
    <property type="project" value="InterPro"/>
</dbReference>
<dbReference type="InterPro" id="IPR000792">
    <property type="entry name" value="Tscrpt_reg_LuxR_C"/>
</dbReference>
<dbReference type="AlphaFoldDB" id="A0A2A9EM60"/>